<evidence type="ECO:0000313" key="7">
    <source>
        <dbReference type="Proteomes" id="UP000507470"/>
    </source>
</evidence>
<reference evidence="6 7" key="1">
    <citation type="submission" date="2020-06" db="EMBL/GenBank/DDBJ databases">
        <authorList>
            <person name="Li R."/>
            <person name="Bekaert M."/>
        </authorList>
    </citation>
    <scope>NUCLEOTIDE SEQUENCE [LARGE SCALE GENOMIC DNA]</scope>
    <source>
        <strain evidence="7">wild</strain>
    </source>
</reference>
<dbReference type="Pfam" id="PF12012">
    <property type="entry name" value="DUF3504"/>
    <property type="match status" value="1"/>
</dbReference>
<dbReference type="InterPro" id="IPR057926">
    <property type="entry name" value="QRICH1_dom"/>
</dbReference>
<dbReference type="InterPro" id="IPR021893">
    <property type="entry name" value="ZMYM2-like_C"/>
</dbReference>
<evidence type="ECO:0000256" key="2">
    <source>
        <dbReference type="ARBA" id="ARBA00022553"/>
    </source>
</evidence>
<accession>A0A6J8DS95</accession>
<organism evidence="6 7">
    <name type="scientific">Mytilus coruscus</name>
    <name type="common">Sea mussel</name>
    <dbReference type="NCBI Taxonomy" id="42192"/>
    <lineage>
        <taxon>Eukaryota</taxon>
        <taxon>Metazoa</taxon>
        <taxon>Spiralia</taxon>
        <taxon>Lophotrochozoa</taxon>
        <taxon>Mollusca</taxon>
        <taxon>Bivalvia</taxon>
        <taxon>Autobranchia</taxon>
        <taxon>Pteriomorphia</taxon>
        <taxon>Mytilida</taxon>
        <taxon>Mytiloidea</taxon>
        <taxon>Mytilidae</taxon>
        <taxon>Mytilinae</taxon>
        <taxon>Mytilus</taxon>
    </lineage>
</organism>
<dbReference type="InterPro" id="IPR052787">
    <property type="entry name" value="MAVS"/>
</dbReference>
<proteinExistence type="predicted"/>
<evidence type="ECO:0000259" key="5">
    <source>
        <dbReference type="Pfam" id="PF25561"/>
    </source>
</evidence>
<dbReference type="EMBL" id="CACVKT020007688">
    <property type="protein sequence ID" value="CAC5410114.1"/>
    <property type="molecule type" value="Genomic_DNA"/>
</dbReference>
<dbReference type="PANTHER" id="PTHR21446:SF13">
    <property type="entry name" value="DUF3504 DOMAIN-CONTAINING PROTEIN"/>
    <property type="match status" value="1"/>
</dbReference>
<gene>
    <name evidence="6" type="ORF">MCOR_43319</name>
</gene>
<dbReference type="OrthoDB" id="10040310at2759"/>
<name>A0A6J8DS95_MYTCO</name>
<dbReference type="Proteomes" id="UP000507470">
    <property type="component" value="Unassembled WGS sequence"/>
</dbReference>
<evidence type="ECO:0000313" key="6">
    <source>
        <dbReference type="EMBL" id="CAC5410114.1"/>
    </source>
</evidence>
<evidence type="ECO:0000256" key="1">
    <source>
        <dbReference type="ARBA" id="ARBA00022499"/>
    </source>
</evidence>
<feature type="domain" description="QRICH1-like" evidence="5">
    <location>
        <begin position="2"/>
        <end position="67"/>
    </location>
</feature>
<keyword evidence="1" id="KW-1017">Isopeptide bond</keyword>
<dbReference type="PANTHER" id="PTHR21446">
    <property type="entry name" value="DUF3504 DOMAIN-CONTAINING PROTEIN"/>
    <property type="match status" value="1"/>
</dbReference>
<dbReference type="Gene3D" id="2.100.10.30">
    <property type="entry name" value="Jacalin-like lectin domain"/>
    <property type="match status" value="1"/>
</dbReference>
<dbReference type="InterPro" id="IPR036404">
    <property type="entry name" value="Jacalin-like_lectin_dom_sf"/>
</dbReference>
<dbReference type="AlphaFoldDB" id="A0A6J8DS95"/>
<dbReference type="Pfam" id="PF25561">
    <property type="entry name" value="QRICH1"/>
    <property type="match status" value="1"/>
</dbReference>
<evidence type="ECO:0000256" key="3">
    <source>
        <dbReference type="ARBA" id="ARBA00022843"/>
    </source>
</evidence>
<keyword evidence="7" id="KW-1185">Reference proteome</keyword>
<sequence>MDAESMDFWLQQFIMEAKKKKGGDYPSKSLYYIVCGLIRHLRDMNVNDKHFLDEKDGRFAPFRRVLDAKIKDLLSKGLGTKTRKADPISHEDEELLWVNGVFGKSSATTLQYIVFYYNCKLFGLRGREEHRNLDCDQFEIDIDSTGKLIGFMGRNNKTFKGGLGHMQLANKDIKHYSQGGPRCIIAYFEEYLKAVGSGTFYRKPLNMIGKDRFRYGKSVLGVNKLHGLMRELCTKGGLLGHDSFRKTHLCNRNLEPTRSFKRR</sequence>
<keyword evidence="2" id="KW-0597">Phosphoprotein</keyword>
<feature type="domain" description="ZMYM2-like/QRICH1 C-terminal" evidence="4">
    <location>
        <begin position="88"/>
        <end position="192"/>
    </location>
</feature>
<keyword evidence="3" id="KW-0832">Ubl conjugation</keyword>
<evidence type="ECO:0000259" key="4">
    <source>
        <dbReference type="Pfam" id="PF12012"/>
    </source>
</evidence>
<protein>
    <submittedName>
        <fullName evidence="6">Uncharacterized protein</fullName>
    </submittedName>
</protein>